<dbReference type="EMBL" id="HBUF01016615">
    <property type="protein sequence ID" value="CAG6609947.1"/>
    <property type="molecule type" value="Transcribed_RNA"/>
</dbReference>
<evidence type="ECO:0000313" key="1">
    <source>
        <dbReference type="EMBL" id="CAG6609964.1"/>
    </source>
</evidence>
<dbReference type="EMBL" id="HBUF01016611">
    <property type="protein sequence ID" value="CAG6609921.1"/>
    <property type="molecule type" value="Transcribed_RNA"/>
</dbReference>
<organism evidence="1">
    <name type="scientific">Cacopsylla melanoneura</name>
    <dbReference type="NCBI Taxonomy" id="428564"/>
    <lineage>
        <taxon>Eukaryota</taxon>
        <taxon>Metazoa</taxon>
        <taxon>Ecdysozoa</taxon>
        <taxon>Arthropoda</taxon>
        <taxon>Hexapoda</taxon>
        <taxon>Insecta</taxon>
        <taxon>Pterygota</taxon>
        <taxon>Neoptera</taxon>
        <taxon>Paraneoptera</taxon>
        <taxon>Hemiptera</taxon>
        <taxon>Sternorrhyncha</taxon>
        <taxon>Psylloidea</taxon>
        <taxon>Psyllidae</taxon>
        <taxon>Psyllinae</taxon>
        <taxon>Cacopsylla</taxon>
    </lineage>
</organism>
<dbReference type="EMBL" id="HBUF01016618">
    <property type="protein sequence ID" value="CAG6609964.1"/>
    <property type="molecule type" value="Transcribed_RNA"/>
</dbReference>
<proteinExistence type="predicted"/>
<dbReference type="EMBL" id="HBUF01016613">
    <property type="protein sequence ID" value="CAG6609934.1"/>
    <property type="molecule type" value="Transcribed_RNA"/>
</dbReference>
<name>A0A8D8LH07_9HEMI</name>
<sequence>MLGTKFSMFCSPHPNGILIKLARLGMLGPRMSPTADTSTCSDPGMILTGISRVTFRLNTLVFLRSTKIALFLYWVSPSGLTSSFPSMASPATLLLAVTLIPMYPNSLGVMTNVVEAPEFALMVNFLRRNTSNFGGGAASTSLEKSAKSNWPTFSRVTSASVSRLR</sequence>
<dbReference type="EMBL" id="HBUF01016614">
    <property type="protein sequence ID" value="CAG6609940.1"/>
    <property type="molecule type" value="Transcribed_RNA"/>
</dbReference>
<dbReference type="EMBL" id="HBUF01016612">
    <property type="protein sequence ID" value="CAG6609927.1"/>
    <property type="molecule type" value="Transcribed_RNA"/>
</dbReference>
<dbReference type="EMBL" id="HBUF01016610">
    <property type="protein sequence ID" value="CAG6609915.1"/>
    <property type="molecule type" value="Transcribed_RNA"/>
</dbReference>
<dbReference type="EMBL" id="HBUF01016616">
    <property type="protein sequence ID" value="CAG6609954.1"/>
    <property type="molecule type" value="Transcribed_RNA"/>
</dbReference>
<dbReference type="AlphaFoldDB" id="A0A8D8LH07"/>
<accession>A0A8D8LH07</accession>
<dbReference type="EMBL" id="HBUF01016609">
    <property type="protein sequence ID" value="CAG6609910.1"/>
    <property type="molecule type" value="Transcribed_RNA"/>
</dbReference>
<protein>
    <submittedName>
        <fullName evidence="1">Uncharacterized protein</fullName>
    </submittedName>
</protein>
<reference evidence="1" key="1">
    <citation type="submission" date="2021-05" db="EMBL/GenBank/DDBJ databases">
        <authorList>
            <person name="Alioto T."/>
            <person name="Alioto T."/>
            <person name="Gomez Garrido J."/>
        </authorList>
    </citation>
    <scope>NUCLEOTIDE SEQUENCE</scope>
</reference>